<dbReference type="InterPro" id="IPR036397">
    <property type="entry name" value="RNaseH_sf"/>
</dbReference>
<dbReference type="RefSeq" id="WP_317835677.1">
    <property type="nucleotide sequence ID" value="NZ_CP136920.1"/>
</dbReference>
<dbReference type="GO" id="GO:0003676">
    <property type="term" value="F:nucleic acid binding"/>
    <property type="evidence" value="ECO:0007669"/>
    <property type="project" value="InterPro"/>
</dbReference>
<dbReference type="KEGG" id="puo:RZN69_08535"/>
<dbReference type="InterPro" id="IPR012337">
    <property type="entry name" value="RNaseH-like_sf"/>
</dbReference>
<accession>A0AAQ3LG07</accession>
<proteinExistence type="predicted"/>
<dbReference type="EMBL" id="CP136920">
    <property type="protein sequence ID" value="WOO43138.1"/>
    <property type="molecule type" value="Genomic_DNA"/>
</dbReference>
<dbReference type="SUPFAM" id="SSF53098">
    <property type="entry name" value="Ribonuclease H-like"/>
    <property type="match status" value="1"/>
</dbReference>
<reference evidence="2 3" key="1">
    <citation type="submission" date="2023-10" db="EMBL/GenBank/DDBJ databases">
        <title>Rubellicoccus peritrichatus gen. nov., sp. nov., isolated from an algae of coral reef tank.</title>
        <authorList>
            <person name="Luo J."/>
        </authorList>
    </citation>
    <scope>NUCLEOTIDE SEQUENCE [LARGE SCALE GENOMIC DNA]</scope>
    <source>
        <strain evidence="2 3">CR14</strain>
    </source>
</reference>
<name>A0AAQ3LG07_9BACT</name>
<evidence type="ECO:0000313" key="2">
    <source>
        <dbReference type="EMBL" id="WOO43138.1"/>
    </source>
</evidence>
<feature type="domain" description="Predicted 3'-5' exonuclease PolB-like" evidence="1">
    <location>
        <begin position="117"/>
        <end position="244"/>
    </location>
</feature>
<dbReference type="Pfam" id="PF10108">
    <property type="entry name" value="DNA_pol_B_exo2"/>
    <property type="match status" value="1"/>
</dbReference>
<keyword evidence="3" id="KW-1185">Reference proteome</keyword>
<protein>
    <submittedName>
        <fullName evidence="2">Ribonuclease H-like domain-containing protein</fullName>
    </submittedName>
</protein>
<evidence type="ECO:0000259" key="1">
    <source>
        <dbReference type="Pfam" id="PF10108"/>
    </source>
</evidence>
<dbReference type="Gene3D" id="3.30.420.10">
    <property type="entry name" value="Ribonuclease H-like superfamily/Ribonuclease H"/>
    <property type="match status" value="1"/>
</dbReference>
<evidence type="ECO:0000313" key="3">
    <source>
        <dbReference type="Proteomes" id="UP001304300"/>
    </source>
</evidence>
<gene>
    <name evidence="2" type="ORF">RZN69_08535</name>
</gene>
<dbReference type="AlphaFoldDB" id="A0AAQ3LG07"/>
<organism evidence="2 3">
    <name type="scientific">Rubellicoccus peritrichatus</name>
    <dbReference type="NCBI Taxonomy" id="3080537"/>
    <lineage>
        <taxon>Bacteria</taxon>
        <taxon>Pseudomonadati</taxon>
        <taxon>Verrucomicrobiota</taxon>
        <taxon>Opitutia</taxon>
        <taxon>Puniceicoccales</taxon>
        <taxon>Cerasicoccaceae</taxon>
        <taxon>Rubellicoccus</taxon>
    </lineage>
</organism>
<dbReference type="InterPro" id="IPR019288">
    <property type="entry name" value="3'-5'_exonuclease_PolB-like"/>
</dbReference>
<sequence length="263" mass="29802">MLVFDIETRALALGQIERVCGAFDSESFDLSSLTVDELRLYADKAEGGAPPKGARKDVIIQFVQERDEVLEAVLLHAKAKYLEFIVEKAALHAETSEVLAIGFQTPECGFAWRGLDSATEKELIEGFWQDCWAEITQGEQIIGFNILEFDLPYLVRRSYMLRVPVPECVRDGRYWSSNFVDLLNVWRAGQYREWITLDRMARAFGIGSKNGSGKDFAKLWDDDRDQAKVYLQNDLYLTYSLAERMGFKASVKESTILDGKGVA</sequence>
<dbReference type="Proteomes" id="UP001304300">
    <property type="component" value="Chromosome"/>
</dbReference>